<evidence type="ECO:0000313" key="1">
    <source>
        <dbReference type="EMBL" id="GAH05403.1"/>
    </source>
</evidence>
<dbReference type="EMBL" id="BART01038340">
    <property type="protein sequence ID" value="GAH05403.1"/>
    <property type="molecule type" value="Genomic_DNA"/>
</dbReference>
<feature type="non-terminal residue" evidence="1">
    <location>
        <position position="116"/>
    </location>
</feature>
<name>X1E9R8_9ZZZZ</name>
<protein>
    <submittedName>
        <fullName evidence="1">Uncharacterized protein</fullName>
    </submittedName>
</protein>
<accession>X1E9R8</accession>
<comment type="caution">
    <text evidence="1">The sequence shown here is derived from an EMBL/GenBank/DDBJ whole genome shotgun (WGS) entry which is preliminary data.</text>
</comment>
<reference evidence="1" key="1">
    <citation type="journal article" date="2014" name="Front. Microbiol.">
        <title>High frequency of phylogenetically diverse reductive dehalogenase-homologous genes in deep subseafloor sedimentary metagenomes.</title>
        <authorList>
            <person name="Kawai M."/>
            <person name="Futagami T."/>
            <person name="Toyoda A."/>
            <person name="Takaki Y."/>
            <person name="Nishi S."/>
            <person name="Hori S."/>
            <person name="Arai W."/>
            <person name="Tsubouchi T."/>
            <person name="Morono Y."/>
            <person name="Uchiyama I."/>
            <person name="Ito T."/>
            <person name="Fujiyama A."/>
            <person name="Inagaki F."/>
            <person name="Takami H."/>
        </authorList>
    </citation>
    <scope>NUCLEOTIDE SEQUENCE</scope>
    <source>
        <strain evidence="1">Expedition CK06-06</strain>
    </source>
</reference>
<sequence>MNFFNSINSIDSGFTKEQILTVNLKNLAQEYIDVERMKKTFVEILLANLKSLNFEELLKYPNYDIKENFIKKPIQTSNIRGLNIVSVDGSSVVKKFMNVDFSFLKAIAVKYYFYEG</sequence>
<dbReference type="AlphaFoldDB" id="X1E9R8"/>
<gene>
    <name evidence="1" type="ORF">S01H4_63643</name>
</gene>
<organism evidence="1">
    <name type="scientific">marine sediment metagenome</name>
    <dbReference type="NCBI Taxonomy" id="412755"/>
    <lineage>
        <taxon>unclassified sequences</taxon>
        <taxon>metagenomes</taxon>
        <taxon>ecological metagenomes</taxon>
    </lineage>
</organism>
<proteinExistence type="predicted"/>